<gene>
    <name evidence="9" type="ORF">M569_07345</name>
</gene>
<evidence type="ECO:0000256" key="3">
    <source>
        <dbReference type="ARBA" id="ARBA00022989"/>
    </source>
</evidence>
<feature type="transmembrane region" description="Helical" evidence="6">
    <location>
        <begin position="243"/>
        <end position="265"/>
    </location>
</feature>
<protein>
    <submittedName>
        <fullName evidence="9">Nodulin-like protein</fullName>
    </submittedName>
</protein>
<organism evidence="9 10">
    <name type="scientific">Genlisea aurea</name>
    <dbReference type="NCBI Taxonomy" id="192259"/>
    <lineage>
        <taxon>Eukaryota</taxon>
        <taxon>Viridiplantae</taxon>
        <taxon>Streptophyta</taxon>
        <taxon>Embryophyta</taxon>
        <taxon>Tracheophyta</taxon>
        <taxon>Spermatophyta</taxon>
        <taxon>Magnoliopsida</taxon>
        <taxon>eudicotyledons</taxon>
        <taxon>Gunneridae</taxon>
        <taxon>Pentapetalae</taxon>
        <taxon>asterids</taxon>
        <taxon>lamiids</taxon>
        <taxon>Lamiales</taxon>
        <taxon>Lentibulariaceae</taxon>
        <taxon>Genlisea</taxon>
    </lineage>
</organism>
<name>S8CRF8_9LAMI</name>
<evidence type="ECO:0000259" key="7">
    <source>
        <dbReference type="Pfam" id="PF06813"/>
    </source>
</evidence>
<dbReference type="InterPro" id="IPR056555">
    <property type="entry name" value="NFD4_C"/>
</dbReference>
<evidence type="ECO:0000256" key="2">
    <source>
        <dbReference type="ARBA" id="ARBA00022692"/>
    </source>
</evidence>
<feature type="transmembrane region" description="Helical" evidence="6">
    <location>
        <begin position="277"/>
        <end position="301"/>
    </location>
</feature>
<comment type="similarity">
    <text evidence="5">Belongs to the major facilitator superfamily. Phosphate:H(+) symporter (TC 2.A.1.9) family.</text>
</comment>
<feature type="transmembrane region" description="Helical" evidence="6">
    <location>
        <begin position="25"/>
        <end position="44"/>
    </location>
</feature>
<feature type="transmembrane region" description="Helical" evidence="6">
    <location>
        <begin position="321"/>
        <end position="341"/>
    </location>
</feature>
<proteinExistence type="inferred from homology"/>
<keyword evidence="2 6" id="KW-0812">Transmembrane</keyword>
<feature type="domain" description="Nodulin-like" evidence="7">
    <location>
        <begin position="1"/>
        <end position="110"/>
    </location>
</feature>
<evidence type="ECO:0000313" key="9">
    <source>
        <dbReference type="EMBL" id="EPS67431.1"/>
    </source>
</evidence>
<reference evidence="9 10" key="1">
    <citation type="journal article" date="2013" name="BMC Genomics">
        <title>The miniature genome of a carnivorous plant Genlisea aurea contains a low number of genes and short non-coding sequences.</title>
        <authorList>
            <person name="Leushkin E.V."/>
            <person name="Sutormin R.A."/>
            <person name="Nabieva E.R."/>
            <person name="Penin A.A."/>
            <person name="Kondrashov A.S."/>
            <person name="Logacheva M.D."/>
        </authorList>
    </citation>
    <scope>NUCLEOTIDE SEQUENCE [LARGE SCALE GENOMIC DNA]</scope>
</reference>
<evidence type="ECO:0000256" key="1">
    <source>
        <dbReference type="ARBA" id="ARBA00004141"/>
    </source>
</evidence>
<evidence type="ECO:0000256" key="5">
    <source>
        <dbReference type="ARBA" id="ARBA00044504"/>
    </source>
</evidence>
<dbReference type="GO" id="GO:0016020">
    <property type="term" value="C:membrane"/>
    <property type="evidence" value="ECO:0007669"/>
    <property type="project" value="UniProtKB-SubCell"/>
</dbReference>
<feature type="transmembrane region" description="Helical" evidence="6">
    <location>
        <begin position="147"/>
        <end position="167"/>
    </location>
</feature>
<dbReference type="Proteomes" id="UP000015453">
    <property type="component" value="Unassembled WGS sequence"/>
</dbReference>
<dbReference type="InterPro" id="IPR036259">
    <property type="entry name" value="MFS_trans_sf"/>
</dbReference>
<feature type="non-terminal residue" evidence="9">
    <location>
        <position position="1"/>
    </location>
</feature>
<feature type="domain" description="NFD4 C-terminal" evidence="8">
    <location>
        <begin position="143"/>
        <end position="347"/>
    </location>
</feature>
<evidence type="ECO:0000313" key="10">
    <source>
        <dbReference type="Proteomes" id="UP000015453"/>
    </source>
</evidence>
<dbReference type="AlphaFoldDB" id="S8CRF8"/>
<dbReference type="Pfam" id="PF06813">
    <property type="entry name" value="Nodulin-like"/>
    <property type="match status" value="1"/>
</dbReference>
<feature type="transmembrane region" description="Helical" evidence="6">
    <location>
        <begin position="90"/>
        <end position="111"/>
    </location>
</feature>
<comment type="subcellular location">
    <subcellularLocation>
        <location evidence="1">Membrane</location>
        <topology evidence="1">Multi-pass membrane protein</topology>
    </subcellularLocation>
</comment>
<evidence type="ECO:0000256" key="4">
    <source>
        <dbReference type="ARBA" id="ARBA00023136"/>
    </source>
</evidence>
<sequence length="362" mass="38912">GFLGLSGAVLIQVYEALFPGKPSSFLLMLAIVPTLLSLSLMFLVKIQHHSHPHSLHDQNYINGFSLISIALASYVMLLILSSKLFVLSQWIHSISLLPLLILLCSPLGVAVKSGLRETPDSAPLLVADDETDCDLQQMDLLQALRSLDFWLLFAAMLCGMGSGLATIDNLAQVGESLNYSPTQCSTLVSLWSVWNFAGRFGSGYLSDASARRYGLERPALMVASLAAMGGGHFVIGSGLPGNLYVGSVVVGLCYGSQWSLMPTVASEVFGVRHFGTIFNAVAAASPLGSYVWSVRVIGYLYDREGGGVPGGCRGVRCFRSAFFILGCVAVLGSFVAVVLLLRTRGIYGTIMMRSRRRRSMLA</sequence>
<accession>S8CRF8</accession>
<comment type="caution">
    <text evidence="9">The sequence shown here is derived from an EMBL/GenBank/DDBJ whole genome shotgun (WGS) entry which is preliminary data.</text>
</comment>
<dbReference type="Pfam" id="PF23262">
    <property type="entry name" value="NFD4_C"/>
    <property type="match status" value="1"/>
</dbReference>
<evidence type="ECO:0000259" key="8">
    <source>
        <dbReference type="Pfam" id="PF23262"/>
    </source>
</evidence>
<dbReference type="InterPro" id="IPR010658">
    <property type="entry name" value="Nodulin-like"/>
</dbReference>
<dbReference type="Gene3D" id="1.20.1250.20">
    <property type="entry name" value="MFS general substrate transporter like domains"/>
    <property type="match status" value="1"/>
</dbReference>
<dbReference type="PANTHER" id="PTHR21576">
    <property type="entry name" value="UNCHARACTERIZED NODULIN-LIKE PROTEIN"/>
    <property type="match status" value="1"/>
</dbReference>
<dbReference type="OrthoDB" id="410267at2759"/>
<dbReference type="SUPFAM" id="SSF103473">
    <property type="entry name" value="MFS general substrate transporter"/>
    <property type="match status" value="1"/>
</dbReference>
<evidence type="ECO:0000256" key="6">
    <source>
        <dbReference type="SAM" id="Phobius"/>
    </source>
</evidence>
<dbReference type="EMBL" id="AUSU01003115">
    <property type="protein sequence ID" value="EPS67431.1"/>
    <property type="molecule type" value="Genomic_DNA"/>
</dbReference>
<keyword evidence="3 6" id="KW-1133">Transmembrane helix</keyword>
<keyword evidence="10" id="KW-1185">Reference proteome</keyword>
<dbReference type="PANTHER" id="PTHR21576:SF22">
    <property type="entry name" value="F25A4.25 PROTEIN"/>
    <property type="match status" value="1"/>
</dbReference>
<keyword evidence="4 6" id="KW-0472">Membrane</keyword>
<feature type="transmembrane region" description="Helical" evidence="6">
    <location>
        <begin position="64"/>
        <end position="84"/>
    </location>
</feature>